<keyword evidence="1" id="KW-0812">Transmembrane</keyword>
<evidence type="ECO:0000313" key="3">
    <source>
        <dbReference type="Proteomes" id="UP000619293"/>
    </source>
</evidence>
<keyword evidence="1" id="KW-1133">Transmembrane helix</keyword>
<evidence type="ECO:0000256" key="1">
    <source>
        <dbReference type="SAM" id="Phobius"/>
    </source>
</evidence>
<proteinExistence type="predicted"/>
<accession>A0A8J3NRZ1</accession>
<reference evidence="2 3" key="1">
    <citation type="submission" date="2021-01" db="EMBL/GenBank/DDBJ databases">
        <title>Whole genome shotgun sequence of Catellatospora chokoriensis NBRC 107358.</title>
        <authorList>
            <person name="Komaki H."/>
            <person name="Tamura T."/>
        </authorList>
    </citation>
    <scope>NUCLEOTIDE SEQUENCE [LARGE SCALE GENOMIC DNA]</scope>
    <source>
        <strain evidence="2 3">NBRC 107358</strain>
    </source>
</reference>
<keyword evidence="3" id="KW-1185">Reference proteome</keyword>
<sequence length="188" mass="20206">MARHGMKNWLEAVVRSGLVATQTRRGMTRARWCALGVGAAVLVAGVTWALWPEAEGPNSRQYRDVVACMLTDDKGLNSPDAALVWSGMQEASVQTLVRVQYLTVDGEQTVENARGYLNSQVQSRCTMVFAVGEAPRAAVRDNASAHADVRFVVFAAALSDEKANVSVLELSRAAVRTAVIDETGAGQQ</sequence>
<name>A0A8J3NRZ1_9ACTN</name>
<keyword evidence="1" id="KW-0472">Membrane</keyword>
<comment type="caution">
    <text evidence="2">The sequence shown here is derived from an EMBL/GenBank/DDBJ whole genome shotgun (WGS) entry which is preliminary data.</text>
</comment>
<dbReference type="Proteomes" id="UP000619293">
    <property type="component" value="Unassembled WGS sequence"/>
</dbReference>
<gene>
    <name evidence="2" type="ORF">Cch02nite_39340</name>
</gene>
<organism evidence="2 3">
    <name type="scientific">Catellatospora chokoriensis</name>
    <dbReference type="NCBI Taxonomy" id="310353"/>
    <lineage>
        <taxon>Bacteria</taxon>
        <taxon>Bacillati</taxon>
        <taxon>Actinomycetota</taxon>
        <taxon>Actinomycetes</taxon>
        <taxon>Micromonosporales</taxon>
        <taxon>Micromonosporaceae</taxon>
        <taxon>Catellatospora</taxon>
    </lineage>
</organism>
<feature type="transmembrane region" description="Helical" evidence="1">
    <location>
        <begin position="32"/>
        <end position="51"/>
    </location>
</feature>
<dbReference type="AlphaFoldDB" id="A0A8J3NRZ1"/>
<evidence type="ECO:0000313" key="2">
    <source>
        <dbReference type="EMBL" id="GIF90490.1"/>
    </source>
</evidence>
<dbReference type="Gene3D" id="3.40.50.2300">
    <property type="match status" value="1"/>
</dbReference>
<protein>
    <submittedName>
        <fullName evidence="2">Uncharacterized protein</fullName>
    </submittedName>
</protein>
<dbReference type="EMBL" id="BONG01000023">
    <property type="protein sequence ID" value="GIF90490.1"/>
    <property type="molecule type" value="Genomic_DNA"/>
</dbReference>